<name>A2FI15_TRIV3</name>
<evidence type="ECO:0000259" key="2">
    <source>
        <dbReference type="PROSITE" id="PS50011"/>
    </source>
</evidence>
<dbReference type="OrthoDB" id="5979581at2759"/>
<dbReference type="SUPFAM" id="SSF56112">
    <property type="entry name" value="Protein kinase-like (PK-like)"/>
    <property type="match status" value="1"/>
</dbReference>
<dbReference type="InterPro" id="IPR011009">
    <property type="entry name" value="Kinase-like_dom_sf"/>
</dbReference>
<dbReference type="PROSITE" id="PS50011">
    <property type="entry name" value="PROTEIN_KINASE_DOM"/>
    <property type="match status" value="1"/>
</dbReference>
<dbReference type="PROSITE" id="PS00108">
    <property type="entry name" value="PROTEIN_KINASE_ST"/>
    <property type="match status" value="1"/>
</dbReference>
<dbReference type="InParanoid" id="A2FI15"/>
<dbReference type="InterPro" id="IPR000719">
    <property type="entry name" value="Prot_kinase_dom"/>
</dbReference>
<accession>A2FI15</accession>
<dbReference type="OMA" id="FCDENEH"/>
<organism evidence="3 4">
    <name type="scientific">Trichomonas vaginalis (strain ATCC PRA-98 / G3)</name>
    <dbReference type="NCBI Taxonomy" id="412133"/>
    <lineage>
        <taxon>Eukaryota</taxon>
        <taxon>Metamonada</taxon>
        <taxon>Parabasalia</taxon>
        <taxon>Trichomonadida</taxon>
        <taxon>Trichomonadidae</taxon>
        <taxon>Trichomonas</taxon>
    </lineage>
</organism>
<protein>
    <recommendedName>
        <fullName evidence="1">non-specific serine/threonine protein kinase</fullName>
        <ecNumber evidence="1">2.7.11.1</ecNumber>
    </recommendedName>
</protein>
<gene>
    <name evidence="3" type="ORF">TVAG_243320</name>
</gene>
<dbReference type="InterPro" id="IPR008271">
    <property type="entry name" value="Ser/Thr_kinase_AS"/>
</dbReference>
<dbReference type="SMART" id="SM00220">
    <property type="entry name" value="S_TKc"/>
    <property type="match status" value="1"/>
</dbReference>
<reference evidence="3" key="2">
    <citation type="journal article" date="2007" name="Science">
        <title>Draft genome sequence of the sexually transmitted pathogen Trichomonas vaginalis.</title>
        <authorList>
            <person name="Carlton J.M."/>
            <person name="Hirt R.P."/>
            <person name="Silva J.C."/>
            <person name="Delcher A.L."/>
            <person name="Schatz M."/>
            <person name="Zhao Q."/>
            <person name="Wortman J.R."/>
            <person name="Bidwell S.L."/>
            <person name="Alsmark U.C.M."/>
            <person name="Besteiro S."/>
            <person name="Sicheritz-Ponten T."/>
            <person name="Noel C.J."/>
            <person name="Dacks J.B."/>
            <person name="Foster P.G."/>
            <person name="Simillion C."/>
            <person name="Van de Peer Y."/>
            <person name="Miranda-Saavedra D."/>
            <person name="Barton G.J."/>
            <person name="Westrop G.D."/>
            <person name="Mueller S."/>
            <person name="Dessi D."/>
            <person name="Fiori P.L."/>
            <person name="Ren Q."/>
            <person name="Paulsen I."/>
            <person name="Zhang H."/>
            <person name="Bastida-Corcuera F.D."/>
            <person name="Simoes-Barbosa A."/>
            <person name="Brown M.T."/>
            <person name="Hayes R.D."/>
            <person name="Mukherjee M."/>
            <person name="Okumura C.Y."/>
            <person name="Schneider R."/>
            <person name="Smith A.J."/>
            <person name="Vanacova S."/>
            <person name="Villalvazo M."/>
            <person name="Haas B.J."/>
            <person name="Pertea M."/>
            <person name="Feldblyum T.V."/>
            <person name="Utterback T.R."/>
            <person name="Shu C.L."/>
            <person name="Osoegawa K."/>
            <person name="de Jong P.J."/>
            <person name="Hrdy I."/>
            <person name="Horvathova L."/>
            <person name="Zubacova Z."/>
            <person name="Dolezal P."/>
            <person name="Malik S.B."/>
            <person name="Logsdon J.M. Jr."/>
            <person name="Henze K."/>
            <person name="Gupta A."/>
            <person name="Wang C.C."/>
            <person name="Dunne R.L."/>
            <person name="Upcroft J.A."/>
            <person name="Upcroft P."/>
            <person name="White O."/>
            <person name="Salzberg S.L."/>
            <person name="Tang P."/>
            <person name="Chiu C.-H."/>
            <person name="Lee Y.-S."/>
            <person name="Embley T.M."/>
            <person name="Coombs G.H."/>
            <person name="Mottram J.C."/>
            <person name="Tachezy J."/>
            <person name="Fraser-Liggett C.M."/>
            <person name="Johnson P.J."/>
        </authorList>
    </citation>
    <scope>NUCLEOTIDE SEQUENCE [LARGE SCALE GENOMIC DNA]</scope>
    <source>
        <strain evidence="3">G3</strain>
    </source>
</reference>
<proteinExistence type="predicted"/>
<reference evidence="3" key="1">
    <citation type="submission" date="2006-10" db="EMBL/GenBank/DDBJ databases">
        <authorList>
            <person name="Amadeo P."/>
            <person name="Zhao Q."/>
            <person name="Wortman J."/>
            <person name="Fraser-Liggett C."/>
            <person name="Carlton J."/>
        </authorList>
    </citation>
    <scope>NUCLEOTIDE SEQUENCE</scope>
    <source>
        <strain evidence="3">G3</strain>
    </source>
</reference>
<dbReference type="Proteomes" id="UP000001542">
    <property type="component" value="Unassembled WGS sequence"/>
</dbReference>
<evidence type="ECO:0000313" key="3">
    <source>
        <dbReference type="EMBL" id="EAX95443.1"/>
    </source>
</evidence>
<dbReference type="STRING" id="5722.A2FI15"/>
<dbReference type="SMR" id="A2FI15"/>
<evidence type="ECO:0000313" key="4">
    <source>
        <dbReference type="Proteomes" id="UP000001542"/>
    </source>
</evidence>
<dbReference type="GO" id="GO:0004674">
    <property type="term" value="F:protein serine/threonine kinase activity"/>
    <property type="evidence" value="ECO:0000318"/>
    <property type="project" value="GO_Central"/>
</dbReference>
<dbReference type="Pfam" id="PF00069">
    <property type="entry name" value="Pkinase"/>
    <property type="match status" value="1"/>
</dbReference>
<dbReference type="VEuPathDB" id="TrichDB:TVAG_243320"/>
<dbReference type="KEGG" id="tva:4753198"/>
<keyword evidence="3" id="KW-0808">Transferase</keyword>
<dbReference type="EC" id="2.7.11.1" evidence="1"/>
<dbReference type="AlphaFoldDB" id="A2FI15"/>
<keyword evidence="3" id="KW-0418">Kinase</keyword>
<dbReference type="PANTHER" id="PTHR11909">
    <property type="entry name" value="CASEIN KINASE-RELATED"/>
    <property type="match status" value="1"/>
</dbReference>
<dbReference type="RefSeq" id="XP_001308373.1">
    <property type="nucleotide sequence ID" value="XM_001308372.1"/>
</dbReference>
<dbReference type="eggNOG" id="KOG1165">
    <property type="taxonomic scope" value="Eukaryota"/>
</dbReference>
<keyword evidence="4" id="KW-1185">Reference proteome</keyword>
<evidence type="ECO:0000256" key="1">
    <source>
        <dbReference type="ARBA" id="ARBA00012513"/>
    </source>
</evidence>
<feature type="domain" description="Protein kinase" evidence="2">
    <location>
        <begin position="9"/>
        <end position="292"/>
    </location>
</feature>
<dbReference type="GO" id="GO:0005524">
    <property type="term" value="F:ATP binding"/>
    <property type="evidence" value="ECO:0007669"/>
    <property type="project" value="InterPro"/>
</dbReference>
<dbReference type="Gene3D" id="1.10.510.10">
    <property type="entry name" value="Transferase(Phosphotransferase) domain 1"/>
    <property type="match status" value="1"/>
</dbReference>
<dbReference type="GO" id="GO:0007165">
    <property type="term" value="P:signal transduction"/>
    <property type="evidence" value="ECO:0000318"/>
    <property type="project" value="GO_Central"/>
</dbReference>
<dbReference type="GO" id="GO:0005634">
    <property type="term" value="C:nucleus"/>
    <property type="evidence" value="ECO:0000318"/>
    <property type="project" value="GO_Central"/>
</dbReference>
<dbReference type="VEuPathDB" id="TrichDB:TVAGG3_0076220"/>
<dbReference type="GO" id="GO:0005737">
    <property type="term" value="C:cytoplasm"/>
    <property type="evidence" value="ECO:0000318"/>
    <property type="project" value="GO_Central"/>
</dbReference>
<dbReference type="EMBL" id="DS113805">
    <property type="protein sequence ID" value="EAX95443.1"/>
    <property type="molecule type" value="Genomic_DNA"/>
</dbReference>
<dbReference type="InterPro" id="IPR050235">
    <property type="entry name" value="CK1_Ser-Thr_kinase"/>
</dbReference>
<sequence>MSSVFFDRFDVEERVQFGAFCAIYRVKDRVTGQILALKIEKMESSYTILKYEYELTKQLQDIPNIVCVYDYFENKTDKGFTMELLSNNLSDIRHLRRNPPSLSMLTYITKECLLSLKEVHAKNVLHHDIKPSNFLIRFENDDYRVVLIDFGLSVSLNEPESISKFRYNLEQNPRYHSIDCYGNKNWTQREDLVSLIYTISDFWKDSLPWDGRMSARLIYEEKVKHSLESLLPPELSFLVTDLDKGTEYLYNEAEKLLQTMLRNIKEEIKYLTDPLDPGYKRKVADIVVEPETKKKFKNQHSA</sequence>